<dbReference type="GeneID" id="80518735"/>
<reference evidence="6" key="1">
    <citation type="submission" date="2017-01" db="EMBL/GenBank/DDBJ databases">
        <authorList>
            <person name="Assis F.L."/>
            <person name="Abrahao J.S."/>
            <person name="Silva L."/>
            <person name="Khalil J.B."/>
            <person name="Rodrigues R."/>
            <person name="Silva L.S."/>
            <person name="Arantes T."/>
            <person name="Boratto P."/>
            <person name="Andrade M."/>
            <person name="Kroon E.G."/>
            <person name="Ribeiro B."/>
            <person name="Bergier I."/>
            <person name="Seligmann H."/>
            <person name="Ghigo E."/>
            <person name="Colson P."/>
            <person name="Levasseur A."/>
            <person name="Raoult D."/>
            <person name="Scola B.L."/>
        </authorList>
    </citation>
    <scope>NUCLEOTIDE SEQUENCE</scope>
    <source>
        <strain evidence="6">Soda lake</strain>
    </source>
</reference>
<dbReference type="GO" id="GO:0004721">
    <property type="term" value="F:phosphoprotein phosphatase activity"/>
    <property type="evidence" value="ECO:0007669"/>
    <property type="project" value="UniProtKB-KW"/>
</dbReference>
<dbReference type="PANTHER" id="PTHR45961:SF6">
    <property type="entry name" value="IP21249P"/>
    <property type="match status" value="1"/>
</dbReference>
<evidence type="ECO:0000313" key="6">
    <source>
        <dbReference type="EMBL" id="QKU35312.1"/>
    </source>
</evidence>
<name>A0A6N1NZF3_9VIRU</name>
<dbReference type="PANTHER" id="PTHR45961">
    <property type="entry name" value="IP21249P"/>
    <property type="match status" value="1"/>
</dbReference>
<dbReference type="InterPro" id="IPR052103">
    <property type="entry name" value="Dual_spec_Phospatases"/>
</dbReference>
<accession>A0A6N1NZF3</accession>
<protein>
    <submittedName>
        <fullName evidence="6">Dual specificity protein phosphatase 14</fullName>
    </submittedName>
</protein>
<comment type="similarity">
    <text evidence="1">Belongs to the protein-tyrosine phosphatase family. Non-receptor class dual specificity subfamily.</text>
</comment>
<dbReference type="Gene3D" id="3.90.190.10">
    <property type="entry name" value="Protein tyrosine phosphatase superfamily"/>
    <property type="match status" value="1"/>
</dbReference>
<sequence length="190" mass="22433">MKHGIANKSANFLSISTLFKFIIIYKSFNFTFVTDQFKQNIIILMNTISQITPQLYIGTGKHARLQSDDFLKLNIDVIINCCNDFRHKQNNKYVIEEFPIDDGFDARIGKYLDKIADTINNYILQNKIIYIHCVQGRSRSATIVIYYFMKYHKMRFVDAYNKLLQIRPCVSPNINFINELIQMDKYLFEQ</sequence>
<dbReference type="PROSITE" id="PS00383">
    <property type="entry name" value="TYR_PHOSPHATASE_1"/>
    <property type="match status" value="1"/>
</dbReference>
<dbReference type="SUPFAM" id="SSF52799">
    <property type="entry name" value="(Phosphotyrosine protein) phosphatases II"/>
    <property type="match status" value="1"/>
</dbReference>
<evidence type="ECO:0000259" key="5">
    <source>
        <dbReference type="PROSITE" id="PS50056"/>
    </source>
</evidence>
<keyword evidence="2" id="KW-0378">Hydrolase</keyword>
<dbReference type="InterPro" id="IPR000340">
    <property type="entry name" value="Dual-sp_phosphatase_cat-dom"/>
</dbReference>
<keyword evidence="3" id="KW-0904">Protein phosphatase</keyword>
<dbReference type="RefSeq" id="YP_010781971.1">
    <property type="nucleotide sequence ID" value="NC_075039.1"/>
</dbReference>
<evidence type="ECO:0000259" key="4">
    <source>
        <dbReference type="PROSITE" id="PS50054"/>
    </source>
</evidence>
<feature type="domain" description="Tyrosine specific protein phosphatases" evidence="5">
    <location>
        <begin position="109"/>
        <end position="168"/>
    </location>
</feature>
<dbReference type="EMBL" id="KY523104">
    <property type="protein sequence ID" value="QKU35312.1"/>
    <property type="molecule type" value="Genomic_DNA"/>
</dbReference>
<evidence type="ECO:0000256" key="2">
    <source>
        <dbReference type="ARBA" id="ARBA00022801"/>
    </source>
</evidence>
<dbReference type="InterPro" id="IPR000387">
    <property type="entry name" value="Tyr_Pase_dom"/>
</dbReference>
<organism evidence="6">
    <name type="scientific">Tupanvirus soda lake</name>
    <dbReference type="NCBI Taxonomy" id="2126985"/>
    <lineage>
        <taxon>Viruses</taxon>
        <taxon>Varidnaviria</taxon>
        <taxon>Bamfordvirae</taxon>
        <taxon>Nucleocytoviricota</taxon>
        <taxon>Megaviricetes</taxon>
        <taxon>Imitervirales</taxon>
        <taxon>Mimiviridae</taxon>
        <taxon>Megamimivirinae</taxon>
        <taxon>Tupanvirus</taxon>
        <taxon>Tupanvirus salinum</taxon>
    </lineage>
</organism>
<dbReference type="KEGG" id="vg:80518735"/>
<dbReference type="PROSITE" id="PS50056">
    <property type="entry name" value="TYR_PHOSPHATASE_2"/>
    <property type="match status" value="1"/>
</dbReference>
<dbReference type="InterPro" id="IPR016130">
    <property type="entry name" value="Tyr_Pase_AS"/>
</dbReference>
<dbReference type="SMART" id="SM00195">
    <property type="entry name" value="DSPc"/>
    <property type="match status" value="1"/>
</dbReference>
<dbReference type="InterPro" id="IPR020422">
    <property type="entry name" value="TYR_PHOSPHATASE_DUAL_dom"/>
</dbReference>
<dbReference type="PROSITE" id="PS50054">
    <property type="entry name" value="TYR_PHOSPHATASE_DUAL"/>
    <property type="match status" value="1"/>
</dbReference>
<evidence type="ECO:0000256" key="1">
    <source>
        <dbReference type="ARBA" id="ARBA00008601"/>
    </source>
</evidence>
<feature type="domain" description="Tyrosine-protein phosphatase" evidence="4">
    <location>
        <begin position="47"/>
        <end position="189"/>
    </location>
</feature>
<dbReference type="Pfam" id="PF00782">
    <property type="entry name" value="DSPc"/>
    <property type="match status" value="1"/>
</dbReference>
<dbReference type="InterPro" id="IPR029021">
    <property type="entry name" value="Prot-tyrosine_phosphatase-like"/>
</dbReference>
<proteinExistence type="inferred from homology"/>
<evidence type="ECO:0000256" key="3">
    <source>
        <dbReference type="ARBA" id="ARBA00022912"/>
    </source>
</evidence>
<reference evidence="6" key="2">
    <citation type="journal article" date="2018" name="Nat. Commun.">
        <title>Tailed giant Tupanvirus possesses the most complete translational apparatus of the known virosphere.</title>
        <authorList>
            <person name="Abrahao J."/>
            <person name="Silva L."/>
            <person name="Silva L.S."/>
            <person name="Khalil J.Y.B."/>
            <person name="Rodrigues R."/>
            <person name="Arantes T."/>
            <person name="Assis F."/>
            <person name="Boratto P."/>
            <person name="Andrade M."/>
            <person name="Kroon E.G."/>
            <person name="Ribeiro B."/>
            <person name="Bergier I."/>
            <person name="Seligmann H."/>
            <person name="Ghigo E."/>
            <person name="Colson P."/>
            <person name="Levasseur A."/>
            <person name="Kroemer G."/>
            <person name="Raoult D."/>
            <person name="La Scola B."/>
        </authorList>
    </citation>
    <scope>NUCLEOTIDE SEQUENCE [LARGE SCALE GENOMIC DNA]</scope>
    <source>
        <strain evidence="6">Soda lake</strain>
    </source>
</reference>